<dbReference type="STRING" id="1121881.SAMN02745225_01641"/>
<dbReference type="Proteomes" id="UP000184295">
    <property type="component" value="Unassembled WGS sequence"/>
</dbReference>
<dbReference type="RefSeq" id="WP_072791190.1">
    <property type="nucleotide sequence ID" value="NZ_FQUL01000024.1"/>
</dbReference>
<sequence>METRKTSWRTRRLGDLIAYEQPGRYLVRSTNYRERGRYPVLTAGKTFVLGYTNETDGAYTRHPVVIFDDFTTASKYVDFDFKAKSSAMKMLSARSGEADLRFVYERMQLINYPIVDHKRRWIEEFSKLEVEVPGLEEQTAIAEVADELSRYITSLKRLITKKQAIKQGMMQELLTGRTRLPGFAGKWHRRPLAELLSYEQPTRYLVKTVKQLDSGRIPVLTAGKTFVLGYTNDSDGVYTSHPVIIFDDFTTASQYVDFDFKVKSSAMKILTARPGVDLRFVYERIQLIEFPLGDHKRYWISEYGKQEIEVPTKAEQTAISQIIADSDRELTLLDLRLAKARAIKQGMMQELLTGRTRLVVEGAA</sequence>
<dbReference type="PANTHER" id="PTHR30408">
    <property type="entry name" value="TYPE-1 RESTRICTION ENZYME ECOKI SPECIFICITY PROTEIN"/>
    <property type="match status" value="1"/>
</dbReference>
<dbReference type="Gene3D" id="1.10.287.1120">
    <property type="entry name" value="Bipartite methylase S protein"/>
    <property type="match status" value="2"/>
</dbReference>
<proteinExistence type="predicted"/>
<protein>
    <submittedName>
        <fullName evidence="2">Type I restriction modification DNA specificity domain-containing protein</fullName>
    </submittedName>
</protein>
<dbReference type="EMBL" id="FQUL01000024">
    <property type="protein sequence ID" value="SHE79267.1"/>
    <property type="molecule type" value="Genomic_DNA"/>
</dbReference>
<dbReference type="CDD" id="cd17274">
    <property type="entry name" value="RMtype1_S_Eco540ANI-TRD1-CR1_like"/>
    <property type="match status" value="2"/>
</dbReference>
<evidence type="ECO:0000313" key="2">
    <source>
        <dbReference type="EMBL" id="SHE79267.1"/>
    </source>
</evidence>
<dbReference type="AlphaFoldDB" id="A0A1M4WDK4"/>
<evidence type="ECO:0000259" key="1">
    <source>
        <dbReference type="Pfam" id="PF01420"/>
    </source>
</evidence>
<dbReference type="SUPFAM" id="SSF116734">
    <property type="entry name" value="DNA methylase specificity domain"/>
    <property type="match status" value="2"/>
</dbReference>
<organism evidence="2 3">
    <name type="scientific">Ferrithrix thermotolerans DSM 19514</name>
    <dbReference type="NCBI Taxonomy" id="1121881"/>
    <lineage>
        <taxon>Bacteria</taxon>
        <taxon>Bacillati</taxon>
        <taxon>Actinomycetota</taxon>
        <taxon>Acidimicrobiia</taxon>
        <taxon>Acidimicrobiales</taxon>
        <taxon>Acidimicrobiaceae</taxon>
        <taxon>Ferrithrix</taxon>
    </lineage>
</organism>
<dbReference type="OrthoDB" id="3197085at2"/>
<accession>A0A1M4WDK4</accession>
<name>A0A1M4WDK4_9ACTN</name>
<gene>
    <name evidence="2" type="ORF">SAMN02745225_01641</name>
</gene>
<dbReference type="GO" id="GO:0003677">
    <property type="term" value="F:DNA binding"/>
    <property type="evidence" value="ECO:0007669"/>
    <property type="project" value="InterPro"/>
</dbReference>
<evidence type="ECO:0000313" key="3">
    <source>
        <dbReference type="Proteomes" id="UP000184295"/>
    </source>
</evidence>
<dbReference type="InterPro" id="IPR000055">
    <property type="entry name" value="Restrct_endonuc_typeI_TRD"/>
</dbReference>
<dbReference type="PANTHER" id="PTHR30408:SF12">
    <property type="entry name" value="TYPE I RESTRICTION ENZYME MJAVIII SPECIFICITY SUBUNIT"/>
    <property type="match status" value="1"/>
</dbReference>
<keyword evidence="3" id="KW-1185">Reference proteome</keyword>
<feature type="domain" description="Type I restriction modification DNA specificity" evidence="1">
    <location>
        <begin position="7"/>
        <end position="162"/>
    </location>
</feature>
<reference evidence="3" key="1">
    <citation type="submission" date="2016-11" db="EMBL/GenBank/DDBJ databases">
        <authorList>
            <person name="Varghese N."/>
            <person name="Submissions S."/>
        </authorList>
    </citation>
    <scope>NUCLEOTIDE SEQUENCE [LARGE SCALE GENOMIC DNA]</scope>
    <source>
        <strain evidence="3">DSM 19514</strain>
    </source>
</reference>
<dbReference type="InterPro" id="IPR052021">
    <property type="entry name" value="Type-I_RS_S_subunit"/>
</dbReference>
<dbReference type="Pfam" id="PF01420">
    <property type="entry name" value="Methylase_S"/>
    <property type="match status" value="1"/>
</dbReference>